<dbReference type="InterPro" id="IPR011862">
    <property type="entry name" value="Phos-bd"/>
</dbReference>
<keyword evidence="3" id="KW-0813">Transport</keyword>
<keyword evidence="5" id="KW-0732">Signal</keyword>
<dbReference type="InterPro" id="IPR050811">
    <property type="entry name" value="Phosphate_ABC_transporter"/>
</dbReference>
<organism evidence="8 9">
    <name type="scientific">Olsenella absiana</name>
    <dbReference type="NCBI Taxonomy" id="3115222"/>
    <lineage>
        <taxon>Bacteria</taxon>
        <taxon>Bacillati</taxon>
        <taxon>Actinomycetota</taxon>
        <taxon>Coriobacteriia</taxon>
        <taxon>Coriobacteriales</taxon>
        <taxon>Atopobiaceae</taxon>
        <taxon>Olsenella</taxon>
    </lineage>
</organism>
<keyword evidence="9" id="KW-1185">Reference proteome</keyword>
<evidence type="ECO:0000256" key="6">
    <source>
        <dbReference type="ARBA" id="ARBA00023136"/>
    </source>
</evidence>
<comment type="similarity">
    <text evidence="2">Belongs to the PstS family.</text>
</comment>
<evidence type="ECO:0000256" key="3">
    <source>
        <dbReference type="ARBA" id="ARBA00022448"/>
    </source>
</evidence>
<protein>
    <submittedName>
        <fullName evidence="8">Phosphate ABC transporter substrate-binding protein PstS family protein</fullName>
    </submittedName>
</protein>
<sequence length="308" mass="31798">MHSSLDRRQFLKLVGASGVTLAGLGLVGCGGSSASTASTDSAAESGTITAVGSTALQPLVEAAAEQYTNDHPGVQITVQGGGSGQGITQIAQGAVQIGNSDVFAEEKLDDASAVSKLKDNKVAVVGMGPIVHSEVSVDDISLEDLKGIFTGAITNWSQVGGQDLAITVINRASGSGTRATFESAVLGDTKVPESFKPQEQDSSGTVAKMVAETPGSISYLAFSYFSDSFKPLSVGGVKPEEANVEDNSWTIWAYEHMYTAASPDAATQAFIDYMLSDDVQGSLVEQTGYIPVTGMKVSRDASGNVTKL</sequence>
<feature type="domain" description="PBP" evidence="7">
    <location>
        <begin position="38"/>
        <end position="278"/>
    </location>
</feature>
<dbReference type="InterPro" id="IPR019546">
    <property type="entry name" value="TAT_signal_bac_arc"/>
</dbReference>
<evidence type="ECO:0000259" key="7">
    <source>
        <dbReference type="Pfam" id="PF12849"/>
    </source>
</evidence>
<evidence type="ECO:0000256" key="5">
    <source>
        <dbReference type="ARBA" id="ARBA00022729"/>
    </source>
</evidence>
<accession>A0ABU7R8I0</accession>
<keyword evidence="4" id="KW-1003">Cell membrane</keyword>
<dbReference type="SUPFAM" id="SSF53850">
    <property type="entry name" value="Periplasmic binding protein-like II"/>
    <property type="match status" value="1"/>
</dbReference>
<comment type="subcellular location">
    <subcellularLocation>
        <location evidence="1">Cell membrane</location>
    </subcellularLocation>
</comment>
<reference evidence="8 9" key="1">
    <citation type="submission" date="2024-01" db="EMBL/GenBank/DDBJ databases">
        <title>Description of Olsenella sp. nov., isolated from pig feces.</title>
        <authorList>
            <person name="Chang Y.-H."/>
        </authorList>
    </citation>
    <scope>NUCLEOTIDE SEQUENCE [LARGE SCALE GENOMIC DNA]</scope>
    <source>
        <strain evidence="8 9">YH-ols2223</strain>
    </source>
</reference>
<dbReference type="Proteomes" id="UP001332931">
    <property type="component" value="Unassembled WGS sequence"/>
</dbReference>
<evidence type="ECO:0000256" key="4">
    <source>
        <dbReference type="ARBA" id="ARBA00022475"/>
    </source>
</evidence>
<dbReference type="NCBIfam" id="TIGR02136">
    <property type="entry name" value="ptsS_2"/>
    <property type="match status" value="1"/>
</dbReference>
<keyword evidence="6" id="KW-0472">Membrane</keyword>
<dbReference type="PROSITE" id="PS51318">
    <property type="entry name" value="TAT"/>
    <property type="match status" value="1"/>
</dbReference>
<proteinExistence type="inferred from homology"/>
<evidence type="ECO:0000256" key="1">
    <source>
        <dbReference type="ARBA" id="ARBA00004236"/>
    </source>
</evidence>
<gene>
    <name evidence="8" type="ORF">VXJ25_02600</name>
</gene>
<dbReference type="PANTHER" id="PTHR30570">
    <property type="entry name" value="PERIPLASMIC PHOSPHATE BINDING COMPONENT OF PHOSPHATE ABC TRANSPORTER"/>
    <property type="match status" value="1"/>
</dbReference>
<dbReference type="PANTHER" id="PTHR30570:SF4">
    <property type="entry name" value="PHOSPHATE-BINDING PROTEIN PSTS 1"/>
    <property type="match status" value="1"/>
</dbReference>
<evidence type="ECO:0000256" key="2">
    <source>
        <dbReference type="ARBA" id="ARBA00008725"/>
    </source>
</evidence>
<dbReference type="Pfam" id="PF12849">
    <property type="entry name" value="PBP_like_2"/>
    <property type="match status" value="1"/>
</dbReference>
<dbReference type="InterPro" id="IPR006311">
    <property type="entry name" value="TAT_signal"/>
</dbReference>
<evidence type="ECO:0000313" key="9">
    <source>
        <dbReference type="Proteomes" id="UP001332931"/>
    </source>
</evidence>
<dbReference type="PROSITE" id="PS51257">
    <property type="entry name" value="PROKAR_LIPOPROTEIN"/>
    <property type="match status" value="1"/>
</dbReference>
<evidence type="ECO:0000313" key="8">
    <source>
        <dbReference type="EMBL" id="MEE6146892.1"/>
    </source>
</evidence>
<dbReference type="CDD" id="cd13653">
    <property type="entry name" value="PBP2_phosphate_like_1"/>
    <property type="match status" value="1"/>
</dbReference>
<comment type="caution">
    <text evidence="8">The sequence shown here is derived from an EMBL/GenBank/DDBJ whole genome shotgun (WGS) entry which is preliminary data.</text>
</comment>
<name>A0ABU7R8I0_9ACTN</name>
<dbReference type="Gene3D" id="3.40.190.10">
    <property type="entry name" value="Periplasmic binding protein-like II"/>
    <property type="match status" value="2"/>
</dbReference>
<dbReference type="EMBL" id="JAZGJQ010000002">
    <property type="protein sequence ID" value="MEE6146892.1"/>
    <property type="molecule type" value="Genomic_DNA"/>
</dbReference>
<dbReference type="InterPro" id="IPR024370">
    <property type="entry name" value="PBP_domain"/>
</dbReference>
<dbReference type="NCBIfam" id="TIGR01409">
    <property type="entry name" value="TAT_signal_seq"/>
    <property type="match status" value="1"/>
</dbReference>
<dbReference type="RefSeq" id="WP_330957659.1">
    <property type="nucleotide sequence ID" value="NZ_JAZGJQ010000002.1"/>
</dbReference>